<dbReference type="GO" id="GO:0005634">
    <property type="term" value="C:nucleus"/>
    <property type="evidence" value="ECO:0007669"/>
    <property type="project" value="TreeGrafter"/>
</dbReference>
<evidence type="ECO:0000256" key="2">
    <source>
        <dbReference type="SAM" id="MobiDB-lite"/>
    </source>
</evidence>
<dbReference type="PROSITE" id="PS50235">
    <property type="entry name" value="USP_3"/>
    <property type="match status" value="1"/>
</dbReference>
<protein>
    <recommendedName>
        <fullName evidence="3">USP domain-containing protein</fullName>
    </recommendedName>
</protein>
<evidence type="ECO:0000313" key="4">
    <source>
        <dbReference type="EMBL" id="KAG5675532.1"/>
    </source>
</evidence>
<organism evidence="4 5">
    <name type="scientific">Polypedilum vanderplanki</name>
    <name type="common">Sleeping chironomid midge</name>
    <dbReference type="NCBI Taxonomy" id="319348"/>
    <lineage>
        <taxon>Eukaryota</taxon>
        <taxon>Metazoa</taxon>
        <taxon>Ecdysozoa</taxon>
        <taxon>Arthropoda</taxon>
        <taxon>Hexapoda</taxon>
        <taxon>Insecta</taxon>
        <taxon>Pterygota</taxon>
        <taxon>Neoptera</taxon>
        <taxon>Endopterygota</taxon>
        <taxon>Diptera</taxon>
        <taxon>Nematocera</taxon>
        <taxon>Chironomoidea</taxon>
        <taxon>Chironomidae</taxon>
        <taxon>Chironominae</taxon>
        <taxon>Polypedilum</taxon>
        <taxon>Polypedilum</taxon>
    </lineage>
</organism>
<dbReference type="PANTHER" id="PTHR24006">
    <property type="entry name" value="UBIQUITIN CARBOXYL-TERMINAL HYDROLASE"/>
    <property type="match status" value="1"/>
</dbReference>
<dbReference type="GO" id="GO:0004843">
    <property type="term" value="F:cysteine-type deubiquitinase activity"/>
    <property type="evidence" value="ECO:0007669"/>
    <property type="project" value="InterPro"/>
</dbReference>
<dbReference type="AlphaFoldDB" id="A0A9J6C052"/>
<sequence length="879" mass="100624">MIKIKLDQALNEKFTEEDLLSTIQSNNSEKKFALAIQLILKTDKAEFGLHILNGLDLSELIDENFIEDLIVNSSVLPLSSPFNFLKLILIVSEVNSNNMAIQKHLLPQAVQNKQENKEHFNINSLLKIIEQIDQQSHKLTPEQMVDICTVIIIELSNVPLPRDAIQLSIIKADVLKIGDFFLKLTLANDDRMRFLELIYSLLSSPIKEPTALLSLGLLVIPNEMIKTALECFFSSIQWSGKKTKESIVTTMGRLIYWLRTSQMPVPLDDWIVKTIIVLNSTGMHEIVNEVAKKNILPAFLAFLVPIFQSKMYAVVQALLENCQNQQEVMDQVAPRIVNVFKQLENTNCVFLDSLMELICDALGLINNELPQYKEIMDFLELRNRTPAKVIMKKKLNGQTCSEYLLNNARVGLLNLGNTCYLNSILQALFMTKQFCREILTTQRNDNASFELQKLFALMLCSPRPEQNPRIVVNLIRPDDFIAGIQHDSSEFLCSLLDRLHELEKKKIKDDEEEDWDNDDESISNKKITSVASGASIAKSTTMDCEEANNEEESSEANNEHMKEPVDKIIDNTANNFSLTYVQKIFGGKICTRYLCKTCNSNSINVDLFRDLQLSFPERSQDENCDMQYNVQQLLEYYFSTEELSLIGNNQYHCDNCKILCNGVRCTEILEPPRNLILTLKHFRYDSRHHTRSKLLYKVFHDEHISVTVKSSLKTNCTRNVDYKLYAAVIHCGNSLDNGHYYTIARENDSKWFKFNDSFVTKSSLDELRGLISPNTPYILFYQRLSTASASATAHSESASVSSSSNVDTFPDYQELSMFLKDYIDDDKNKYENDMILQKSMSYEKVHPTIKNNFDNNDNNDPGTGSFNFDQSFAQNRYIF</sequence>
<feature type="domain" description="USP" evidence="3">
    <location>
        <begin position="410"/>
        <end position="784"/>
    </location>
</feature>
<accession>A0A9J6C052</accession>
<feature type="compositionally biased region" description="Acidic residues" evidence="2">
    <location>
        <begin position="543"/>
        <end position="554"/>
    </location>
</feature>
<proteinExistence type="inferred from homology"/>
<reference evidence="4" key="1">
    <citation type="submission" date="2021-03" db="EMBL/GenBank/DDBJ databases">
        <title>Chromosome level genome of the anhydrobiotic midge Polypedilum vanderplanki.</title>
        <authorList>
            <person name="Yoshida Y."/>
            <person name="Kikawada T."/>
            <person name="Gusev O."/>
        </authorList>
    </citation>
    <scope>NUCLEOTIDE SEQUENCE</scope>
    <source>
        <strain evidence="4">NIAS01</strain>
        <tissue evidence="4">Whole body or cell culture</tissue>
    </source>
</reference>
<gene>
    <name evidence="4" type="ORF">PVAND_005428</name>
</gene>
<keyword evidence="5" id="KW-1185">Reference proteome</keyword>
<dbReference type="InterPro" id="IPR050164">
    <property type="entry name" value="Peptidase_C19"/>
</dbReference>
<evidence type="ECO:0000313" key="5">
    <source>
        <dbReference type="Proteomes" id="UP001107558"/>
    </source>
</evidence>
<feature type="compositionally biased region" description="Polar residues" evidence="2">
    <location>
        <begin position="533"/>
        <end position="542"/>
    </location>
</feature>
<dbReference type="EMBL" id="JADBJN010000002">
    <property type="protein sequence ID" value="KAG5675532.1"/>
    <property type="molecule type" value="Genomic_DNA"/>
</dbReference>
<dbReference type="GO" id="GO:0005829">
    <property type="term" value="C:cytosol"/>
    <property type="evidence" value="ECO:0007669"/>
    <property type="project" value="TreeGrafter"/>
</dbReference>
<dbReference type="Proteomes" id="UP001107558">
    <property type="component" value="Chromosome 2"/>
</dbReference>
<name>A0A9J6C052_POLVA</name>
<dbReference type="Pfam" id="PF00443">
    <property type="entry name" value="UCH"/>
    <property type="match status" value="1"/>
</dbReference>
<dbReference type="SUPFAM" id="SSF54001">
    <property type="entry name" value="Cysteine proteinases"/>
    <property type="match status" value="1"/>
</dbReference>
<dbReference type="InterPro" id="IPR028889">
    <property type="entry name" value="USP"/>
</dbReference>
<dbReference type="InterPro" id="IPR038765">
    <property type="entry name" value="Papain-like_cys_pep_sf"/>
</dbReference>
<dbReference type="Gene3D" id="3.90.70.10">
    <property type="entry name" value="Cysteine proteinases"/>
    <property type="match status" value="1"/>
</dbReference>
<dbReference type="PANTHER" id="PTHR24006:SF908">
    <property type="entry name" value="DEUBIQUITINATING APOPTOTIC INHIBITOR, ISOFORM A"/>
    <property type="match status" value="1"/>
</dbReference>
<feature type="region of interest" description="Disordered" evidence="2">
    <location>
        <begin position="533"/>
        <end position="560"/>
    </location>
</feature>
<evidence type="ECO:0000259" key="3">
    <source>
        <dbReference type="PROSITE" id="PS50235"/>
    </source>
</evidence>
<dbReference type="InterPro" id="IPR018200">
    <property type="entry name" value="USP_CS"/>
</dbReference>
<evidence type="ECO:0000256" key="1">
    <source>
        <dbReference type="ARBA" id="ARBA00009085"/>
    </source>
</evidence>
<dbReference type="GO" id="GO:0016579">
    <property type="term" value="P:protein deubiquitination"/>
    <property type="evidence" value="ECO:0007669"/>
    <property type="project" value="InterPro"/>
</dbReference>
<dbReference type="OrthoDB" id="2420415at2759"/>
<dbReference type="PROSITE" id="PS00972">
    <property type="entry name" value="USP_1"/>
    <property type="match status" value="1"/>
</dbReference>
<comment type="caution">
    <text evidence="4">The sequence shown here is derived from an EMBL/GenBank/DDBJ whole genome shotgun (WGS) entry which is preliminary data.</text>
</comment>
<dbReference type="InterPro" id="IPR001394">
    <property type="entry name" value="Peptidase_C19_UCH"/>
</dbReference>
<comment type="similarity">
    <text evidence="1">Belongs to the peptidase C19 family.</text>
</comment>